<reference evidence="7" key="2">
    <citation type="submission" date="2021-09" db="EMBL/GenBank/DDBJ databases">
        <authorList>
            <person name="Jia N."/>
            <person name="Wang J."/>
            <person name="Shi W."/>
            <person name="Du L."/>
            <person name="Sun Y."/>
            <person name="Zhan W."/>
            <person name="Jiang J."/>
            <person name="Wang Q."/>
            <person name="Zhang B."/>
            <person name="Ji P."/>
            <person name="Sakyi L.B."/>
            <person name="Cui X."/>
            <person name="Yuan T."/>
            <person name="Jiang B."/>
            <person name="Yang W."/>
            <person name="Lam T.T.-Y."/>
            <person name="Chang Q."/>
            <person name="Ding S."/>
            <person name="Wang X."/>
            <person name="Zhu J."/>
            <person name="Ruan X."/>
            <person name="Zhao L."/>
            <person name="Wei J."/>
            <person name="Que T."/>
            <person name="Du C."/>
            <person name="Cheng J."/>
            <person name="Dai P."/>
            <person name="Han X."/>
            <person name="Huang E."/>
            <person name="Gao Y."/>
            <person name="Liu J."/>
            <person name="Shao H."/>
            <person name="Ye R."/>
            <person name="Li L."/>
            <person name="Wei W."/>
            <person name="Wang X."/>
            <person name="Wang C."/>
            <person name="Huo Q."/>
            <person name="Li W."/>
            <person name="Guo W."/>
            <person name="Chen H."/>
            <person name="Chen S."/>
            <person name="Zhou L."/>
            <person name="Zhou L."/>
            <person name="Ni X."/>
            <person name="Tian J."/>
            <person name="Zhou Y."/>
            <person name="Sheng Y."/>
            <person name="Liu T."/>
            <person name="Pan Y."/>
            <person name="Xia L."/>
            <person name="Li J."/>
            <person name="Zhao F."/>
            <person name="Cao W."/>
        </authorList>
    </citation>
    <scope>NUCLEOTIDE SEQUENCE</scope>
    <source>
        <strain evidence="7">Rsan-2018</strain>
        <tissue evidence="7">Larvae</tissue>
    </source>
</reference>
<comment type="subcellular location">
    <subcellularLocation>
        <location evidence="1 4">Nucleus</location>
    </subcellularLocation>
</comment>
<evidence type="ECO:0000256" key="4">
    <source>
        <dbReference type="PROSITE-ProRule" id="PRU00320"/>
    </source>
</evidence>
<dbReference type="PROSITE" id="PS50960">
    <property type="entry name" value="HTH_PSQ"/>
    <property type="match status" value="1"/>
</dbReference>
<proteinExistence type="predicted"/>
<evidence type="ECO:0000259" key="6">
    <source>
        <dbReference type="PROSITE" id="PS51253"/>
    </source>
</evidence>
<reference evidence="7" key="1">
    <citation type="journal article" date="2020" name="Cell">
        <title>Large-Scale Comparative Analyses of Tick Genomes Elucidate Their Genetic Diversity and Vector Capacities.</title>
        <authorList>
            <consortium name="Tick Genome and Microbiome Consortium (TIGMIC)"/>
            <person name="Jia N."/>
            <person name="Wang J."/>
            <person name="Shi W."/>
            <person name="Du L."/>
            <person name="Sun Y."/>
            <person name="Zhan W."/>
            <person name="Jiang J.F."/>
            <person name="Wang Q."/>
            <person name="Zhang B."/>
            <person name="Ji P."/>
            <person name="Bell-Sakyi L."/>
            <person name="Cui X.M."/>
            <person name="Yuan T.T."/>
            <person name="Jiang B.G."/>
            <person name="Yang W.F."/>
            <person name="Lam T.T."/>
            <person name="Chang Q.C."/>
            <person name="Ding S.J."/>
            <person name="Wang X.J."/>
            <person name="Zhu J.G."/>
            <person name="Ruan X.D."/>
            <person name="Zhao L."/>
            <person name="Wei J.T."/>
            <person name="Ye R.Z."/>
            <person name="Que T.C."/>
            <person name="Du C.H."/>
            <person name="Zhou Y.H."/>
            <person name="Cheng J.X."/>
            <person name="Dai P.F."/>
            <person name="Guo W.B."/>
            <person name="Han X.H."/>
            <person name="Huang E.J."/>
            <person name="Li L.F."/>
            <person name="Wei W."/>
            <person name="Gao Y.C."/>
            <person name="Liu J.Z."/>
            <person name="Shao H.Z."/>
            <person name="Wang X."/>
            <person name="Wang C.C."/>
            <person name="Yang T.C."/>
            <person name="Huo Q.B."/>
            <person name="Li W."/>
            <person name="Chen H.Y."/>
            <person name="Chen S.E."/>
            <person name="Zhou L.G."/>
            <person name="Ni X.B."/>
            <person name="Tian J.H."/>
            <person name="Sheng Y."/>
            <person name="Liu T."/>
            <person name="Pan Y.S."/>
            <person name="Xia L.Y."/>
            <person name="Li J."/>
            <person name="Zhao F."/>
            <person name="Cao W.C."/>
        </authorList>
    </citation>
    <scope>NUCLEOTIDE SEQUENCE</scope>
    <source>
        <strain evidence="7">Rsan-2018</strain>
    </source>
</reference>
<dbReference type="VEuPathDB" id="VectorBase:RSAN_050645"/>
<dbReference type="InterPro" id="IPR006600">
    <property type="entry name" value="HTH_CenpB_DNA-bd_dom"/>
</dbReference>
<dbReference type="AlphaFoldDB" id="A0A9D4QBI5"/>
<evidence type="ECO:0000256" key="3">
    <source>
        <dbReference type="ARBA" id="ARBA00023242"/>
    </source>
</evidence>
<protein>
    <recommendedName>
        <fullName evidence="9">HTH psq-type domain-containing protein</fullName>
    </recommendedName>
</protein>
<dbReference type="GO" id="GO:0003677">
    <property type="term" value="F:DNA binding"/>
    <property type="evidence" value="ECO:0007669"/>
    <property type="project" value="UniProtKB-UniRule"/>
</dbReference>
<dbReference type="GO" id="GO:0005634">
    <property type="term" value="C:nucleus"/>
    <property type="evidence" value="ECO:0007669"/>
    <property type="project" value="UniProtKB-SubCell"/>
</dbReference>
<comment type="caution">
    <text evidence="7">The sequence shown here is derived from an EMBL/GenBank/DDBJ whole genome shotgun (WGS) entry which is preliminary data.</text>
</comment>
<evidence type="ECO:0000313" key="8">
    <source>
        <dbReference type="Proteomes" id="UP000821837"/>
    </source>
</evidence>
<feature type="domain" description="HTH psq-type" evidence="5">
    <location>
        <begin position="121"/>
        <end position="172"/>
    </location>
</feature>
<evidence type="ECO:0000259" key="5">
    <source>
        <dbReference type="PROSITE" id="PS50960"/>
    </source>
</evidence>
<keyword evidence="8" id="KW-1185">Reference proteome</keyword>
<dbReference type="Pfam" id="PF04218">
    <property type="entry name" value="CENP-B_N"/>
    <property type="match status" value="1"/>
</dbReference>
<dbReference type="PROSITE" id="PS51253">
    <property type="entry name" value="HTH_CENPB"/>
    <property type="match status" value="1"/>
</dbReference>
<evidence type="ECO:0008006" key="9">
    <source>
        <dbReference type="Google" id="ProtNLM"/>
    </source>
</evidence>
<feature type="DNA-binding region" description="H-T-H motif" evidence="4">
    <location>
        <begin position="148"/>
        <end position="168"/>
    </location>
</feature>
<evidence type="ECO:0000256" key="1">
    <source>
        <dbReference type="ARBA" id="ARBA00004123"/>
    </source>
</evidence>
<dbReference type="InterPro" id="IPR009057">
    <property type="entry name" value="Homeodomain-like_sf"/>
</dbReference>
<dbReference type="InterPro" id="IPR007889">
    <property type="entry name" value="HTH_Psq"/>
</dbReference>
<feature type="domain" description="HTH CENPB-type" evidence="6">
    <location>
        <begin position="183"/>
        <end position="243"/>
    </location>
</feature>
<gene>
    <name evidence="7" type="ORF">HPB52_002201</name>
</gene>
<name>A0A9D4QBI5_RHISA</name>
<dbReference type="InterPro" id="IPR050863">
    <property type="entry name" value="CenT-Element_Derived"/>
</dbReference>
<sequence length="243" mass="26804">MLSQKGPACSAAEQSAYLLSWFGEYSDLQRDDFLHVLAEKYTPLGPAGDGALGLSHLAIVNPDAPPSLFQCRMSLFDQWFQFGRHSARIVTYCASRVCSIGFYVLDAMAPPSAPSREPGGVKKRGKYTTLTLEKKIAIVKLIESGRSQLDVAKEYNLSKQTVSDYVKNRTKILTAFENSSNKFQKNDSKGVHSALEEALKLWLKGVLSKNLPVSGDLLKEKAEAFALKMSIQDFKFTDGAARL</sequence>
<dbReference type="Pfam" id="PF14969">
    <property type="entry name" value="DUF4508"/>
    <property type="match status" value="1"/>
</dbReference>
<dbReference type="Gene3D" id="1.10.10.60">
    <property type="entry name" value="Homeodomain-like"/>
    <property type="match status" value="2"/>
</dbReference>
<dbReference type="Pfam" id="PF03221">
    <property type="entry name" value="HTH_Tnp_Tc5"/>
    <property type="match status" value="1"/>
</dbReference>
<dbReference type="PANTHER" id="PTHR19303:SF52">
    <property type="entry name" value="TIGGER TRANSPOSABLE ELEMENT-DERIVED PROTEIN 6"/>
    <property type="match status" value="1"/>
</dbReference>
<keyword evidence="2 4" id="KW-0238">DNA-binding</keyword>
<keyword evidence="3 4" id="KW-0539">Nucleus</keyword>
<organism evidence="7 8">
    <name type="scientific">Rhipicephalus sanguineus</name>
    <name type="common">Brown dog tick</name>
    <name type="synonym">Ixodes sanguineus</name>
    <dbReference type="NCBI Taxonomy" id="34632"/>
    <lineage>
        <taxon>Eukaryota</taxon>
        <taxon>Metazoa</taxon>
        <taxon>Ecdysozoa</taxon>
        <taxon>Arthropoda</taxon>
        <taxon>Chelicerata</taxon>
        <taxon>Arachnida</taxon>
        <taxon>Acari</taxon>
        <taxon>Parasitiformes</taxon>
        <taxon>Ixodida</taxon>
        <taxon>Ixodoidea</taxon>
        <taxon>Ixodidae</taxon>
        <taxon>Rhipicephalinae</taxon>
        <taxon>Rhipicephalus</taxon>
        <taxon>Rhipicephalus</taxon>
    </lineage>
</organism>
<dbReference type="EMBL" id="JABSTV010001247">
    <property type="protein sequence ID" value="KAH7971683.1"/>
    <property type="molecule type" value="Genomic_DNA"/>
</dbReference>
<accession>A0A9D4QBI5</accession>
<dbReference type="InterPro" id="IPR028019">
    <property type="entry name" value="DUF4508"/>
</dbReference>
<dbReference type="PANTHER" id="PTHR19303">
    <property type="entry name" value="TRANSPOSON"/>
    <property type="match status" value="1"/>
</dbReference>
<evidence type="ECO:0000313" key="7">
    <source>
        <dbReference type="EMBL" id="KAH7971683.1"/>
    </source>
</evidence>
<dbReference type="SUPFAM" id="SSF46689">
    <property type="entry name" value="Homeodomain-like"/>
    <property type="match status" value="2"/>
</dbReference>
<dbReference type="VEuPathDB" id="VectorBase:RSAN_053784"/>
<dbReference type="Proteomes" id="UP000821837">
    <property type="component" value="Chromosome 11"/>
</dbReference>
<evidence type="ECO:0000256" key="2">
    <source>
        <dbReference type="ARBA" id="ARBA00023125"/>
    </source>
</evidence>